<comment type="caution">
    <text evidence="17">The sequence shown here is derived from an EMBL/GenBank/DDBJ whole genome shotgun (WGS) entry which is preliminary data.</text>
</comment>
<dbReference type="InterPro" id="IPR012337">
    <property type="entry name" value="RNaseH-like_sf"/>
</dbReference>
<evidence type="ECO:0000256" key="12">
    <source>
        <dbReference type="RuleBase" id="RU000442"/>
    </source>
</evidence>
<keyword evidence="9 12" id="KW-0239">DNA-directed DNA polymerase</keyword>
<dbReference type="Pfam" id="PF03104">
    <property type="entry name" value="DNA_pol_B_exo1"/>
    <property type="match status" value="1"/>
</dbReference>
<comment type="catalytic activity">
    <reaction evidence="12">
        <text>DNA(n) + a 2'-deoxyribonucleoside 5'-triphosphate = DNA(n+1) + diphosphate</text>
        <dbReference type="Rhea" id="RHEA:22508"/>
        <dbReference type="Rhea" id="RHEA-COMP:17339"/>
        <dbReference type="Rhea" id="RHEA-COMP:17340"/>
        <dbReference type="ChEBI" id="CHEBI:33019"/>
        <dbReference type="ChEBI" id="CHEBI:61560"/>
        <dbReference type="ChEBI" id="CHEBI:173112"/>
        <dbReference type="EC" id="2.7.7.7"/>
    </reaction>
</comment>
<feature type="compositionally biased region" description="Acidic residues" evidence="13">
    <location>
        <begin position="130"/>
        <end position="142"/>
    </location>
</feature>
<dbReference type="Proteomes" id="UP001150062">
    <property type="component" value="Unassembled WGS sequence"/>
</dbReference>
<dbReference type="Gene3D" id="3.90.1600.10">
    <property type="entry name" value="Palm domain of DNA polymerase"/>
    <property type="match status" value="1"/>
</dbReference>
<evidence type="ECO:0000256" key="5">
    <source>
        <dbReference type="ARBA" id="ARBA00022705"/>
    </source>
</evidence>
<dbReference type="InterPro" id="IPR023211">
    <property type="entry name" value="DNA_pol_palm_dom_sf"/>
</dbReference>
<evidence type="ECO:0000313" key="18">
    <source>
        <dbReference type="Proteomes" id="UP001150062"/>
    </source>
</evidence>
<sequence length="1578" mass="183230">MSSDQSSESDQEQEQEQKLRKSKRNLRSTRNSKNKINKALNKFEEAKKYGKKRSEQYIEELETTNETNLEEINIRKSRRKTRNQKTKKNLSVKKVTEEDQNFIVGEDKLGYDQVSSDYSDEEYKPMGGNEQEEEEYNEEIEDDELYQLGENGETSGILYGFQSTSRAYDKKQKRLKKKRIAEEKKKERQLEKEKQQKREILVPEKQRISTMFKNLQQKSINKNSKPKVNIKSKTSKKSKGEDQMLEDLLKELQDNPDGDLNLNSIINEQNKSSQNQNNLRNARKRKNQSQYINDDLINSKEIEKNKLQERRIYGEGANDENKKFFKSKQNNQNINNSNSNSNNSNNSNNNNDGNSTSENNSKQKSNLMKMILESEENKTDKGKDSSNWRNLIQNENQSTTPKNEEEEEKLDQKIFGQTSNFSKNNKLNNQAPLDFYWFDAYEDVFNNKGTVYLFGKVAVPNYQNRYASCCLAVRGLKRNIFLIIRKKHQLTGEPVTEKQVLDEWSKIAKKNGINSYQTKFVKRKYIFKLNNAKEFTQNKNENEQEVQGEEGEEDFEYNDDYQKKEFKCLKVVYDPKYRRIDSKLNGTTFQQIIGSHTSMLELFVIKKRLIGPSWLQINNFQTSNRNFSWCTYDLIIDSYKKIEIGELNRSPPPFVLLSLSLKTYLNETNHKNEIVAASGVIQRNLSIDGTRPHGEIESFSCIRKLHGTFPTGFSELVNNKFGNQNNTNKRKVNLFETETSLLNFLIAKIHRLDPDILLGHNFFGFNLDVLLQRLFTKNVDYWSKLGRLRRSRRPKLQAGAGGMRESTWEEKQIVAGRLICDTYLSSKEFLKEKSYSLKNLAATQLDVFRKQIDYTEFPLYFQQAEKLLSLMDHCEGDAYLSYALMNKLSLIPLTKQITSIAGNLWSRVLQGSRSERVEYVLLHEFHQLKYLVPDKKFIKRSSTKTQYKKREKAKYSGGLVLTPKSGYYDHIILLLDFNSLYPSIIQEFNICLTTIPLTEEQRSSRIEQETTSNYDQQQGSFQEKGIKVIIPNSNSETGILPRIIKNLIERRKVVKNMIKKEKNINLLKQLNIKQLAFKLIANSMYGCLGFSFSRFFAKPLAELITTKGREILQKTVNIVNSNNFEVVYGDTDSVMIHTGTKNINEAKEIAHLIKNQVNRIYKSVYIDIDGIFGSMLLLRKKKYAAIILNEDPVTKKITKTKEVKGLDLVRRDWCGLSHDVGSLVLDSILSEISPDQIVEQIHTILRNLRSEILNGKIPLSKFVITKGLTKEPNLYQDAKSQPHVQVALKMIKNKKRVTVGQRIPYVICEPLNEEEKSASTAQRAYHPESVKKTNGELKIDIDWYLAQQILPPIIRLCQPIEGTSAQQLADCLGLSNRHIKSVSSYSRNNQNAINQQESEMSYEEKFENVEKLSITCTRCKKNIEFLGIKDKNDNGLSCSNCHHHFNINRISNLILLFIRQKIKLYYLGWLVCEDCNQRTRHISLNSSGKKCPRKGCFGWLHEVYNSEKLNNQLEYLLSLVDLNENNKWLELQPKNNLAFKEKLKFKKQYEQLKLIISNVLSKNSSRIISLKKVFSFMH</sequence>
<dbReference type="InterPro" id="IPR017964">
    <property type="entry name" value="DNA-dir_DNA_pol_B_CS"/>
</dbReference>
<evidence type="ECO:0000256" key="8">
    <source>
        <dbReference type="ARBA" id="ARBA00022833"/>
    </source>
</evidence>
<gene>
    <name evidence="17" type="ORF">M0813_16804</name>
</gene>
<evidence type="ECO:0000256" key="3">
    <source>
        <dbReference type="ARBA" id="ARBA00022679"/>
    </source>
</evidence>
<dbReference type="PRINTS" id="PR00106">
    <property type="entry name" value="DNAPOLB"/>
</dbReference>
<feature type="compositionally biased region" description="Low complexity" evidence="13">
    <location>
        <begin position="330"/>
        <end position="360"/>
    </location>
</feature>
<feature type="compositionally biased region" description="Low complexity" evidence="13">
    <location>
        <begin position="267"/>
        <end position="278"/>
    </location>
</feature>
<dbReference type="InterPro" id="IPR015088">
    <property type="entry name" value="Znf_DNA-dir_DNA_pol_B_alpha"/>
</dbReference>
<keyword evidence="11" id="KW-0539">Nucleus</keyword>
<proteinExistence type="inferred from homology"/>
<evidence type="ECO:0000256" key="1">
    <source>
        <dbReference type="ARBA" id="ARBA00004123"/>
    </source>
</evidence>
<evidence type="ECO:0000256" key="10">
    <source>
        <dbReference type="ARBA" id="ARBA00023125"/>
    </source>
</evidence>
<feature type="region of interest" description="Disordered" evidence="13">
    <location>
        <begin position="313"/>
        <end position="363"/>
    </location>
</feature>
<evidence type="ECO:0000256" key="9">
    <source>
        <dbReference type="ARBA" id="ARBA00022932"/>
    </source>
</evidence>
<keyword evidence="18" id="KW-1185">Reference proteome</keyword>
<keyword evidence="4 12" id="KW-0548">Nucleotidyltransferase</keyword>
<feature type="region of interest" description="Disordered" evidence="13">
    <location>
        <begin position="168"/>
        <end position="242"/>
    </location>
</feature>
<dbReference type="SMART" id="SM00486">
    <property type="entry name" value="POLBc"/>
    <property type="match status" value="1"/>
</dbReference>
<evidence type="ECO:0000313" key="17">
    <source>
        <dbReference type="EMBL" id="KAJ6249385.1"/>
    </source>
</evidence>
<keyword evidence="8" id="KW-0862">Zinc</keyword>
<feature type="domain" description="Zinc finger DNA-directed DNA polymerase family B alpha" evidence="16">
    <location>
        <begin position="1399"/>
        <end position="1574"/>
    </location>
</feature>
<dbReference type="InterPro" id="IPR006134">
    <property type="entry name" value="DNA-dir_DNA_pol_B_multi_dom"/>
</dbReference>
<dbReference type="InterPro" id="IPR045846">
    <property type="entry name" value="POLBc_alpha"/>
</dbReference>
<dbReference type="InterPro" id="IPR036397">
    <property type="entry name" value="RNaseH_sf"/>
</dbReference>
<evidence type="ECO:0000256" key="13">
    <source>
        <dbReference type="SAM" id="MobiDB-lite"/>
    </source>
</evidence>
<dbReference type="Gene3D" id="2.40.50.730">
    <property type="match status" value="2"/>
</dbReference>
<dbReference type="PROSITE" id="PS00116">
    <property type="entry name" value="DNA_POLYMERASE_B"/>
    <property type="match status" value="1"/>
</dbReference>
<protein>
    <recommendedName>
        <fullName evidence="12">DNA polymerase</fullName>
        <ecNumber evidence="12">2.7.7.7</ecNumber>
    </recommendedName>
</protein>
<dbReference type="PANTHER" id="PTHR45861">
    <property type="entry name" value="DNA POLYMERASE ALPHA CATALYTIC SUBUNIT"/>
    <property type="match status" value="1"/>
</dbReference>
<evidence type="ECO:0000256" key="2">
    <source>
        <dbReference type="ARBA" id="ARBA00005755"/>
    </source>
</evidence>
<feature type="compositionally biased region" description="Basic and acidic residues" evidence="13">
    <location>
        <begin position="313"/>
        <end position="323"/>
    </location>
</feature>
<dbReference type="Gene3D" id="3.30.420.10">
    <property type="entry name" value="Ribonuclease H-like superfamily/Ribonuclease H"/>
    <property type="match status" value="1"/>
</dbReference>
<feature type="compositionally biased region" description="Polar residues" evidence="13">
    <location>
        <begin position="387"/>
        <end position="401"/>
    </location>
</feature>
<evidence type="ECO:0000256" key="11">
    <source>
        <dbReference type="ARBA" id="ARBA00023242"/>
    </source>
</evidence>
<comment type="subcellular location">
    <subcellularLocation>
        <location evidence="1">Nucleus</location>
    </subcellularLocation>
</comment>
<keyword evidence="3 12" id="KW-0808">Transferase</keyword>
<feature type="region of interest" description="Disordered" evidence="13">
    <location>
        <begin position="1"/>
        <end position="92"/>
    </location>
</feature>
<comment type="similarity">
    <text evidence="2 12">Belongs to the DNA polymerase type-B family.</text>
</comment>
<dbReference type="EC" id="2.7.7.7" evidence="12"/>
<organism evidence="17 18">
    <name type="scientific">Anaeramoeba flamelloides</name>
    <dbReference type="NCBI Taxonomy" id="1746091"/>
    <lineage>
        <taxon>Eukaryota</taxon>
        <taxon>Metamonada</taxon>
        <taxon>Anaeramoebidae</taxon>
        <taxon>Anaeramoeba</taxon>
    </lineage>
</organism>
<dbReference type="CDD" id="cd05776">
    <property type="entry name" value="DNA_polB_alpha_exo"/>
    <property type="match status" value="1"/>
</dbReference>
<evidence type="ECO:0000256" key="6">
    <source>
        <dbReference type="ARBA" id="ARBA00022723"/>
    </source>
</evidence>
<evidence type="ECO:0000259" key="15">
    <source>
        <dbReference type="Pfam" id="PF03104"/>
    </source>
</evidence>
<dbReference type="InterPro" id="IPR006172">
    <property type="entry name" value="DNA-dir_DNA_pol_B"/>
</dbReference>
<dbReference type="Pfam" id="PF08996">
    <property type="entry name" value="zf-DNA_Pol"/>
    <property type="match status" value="1"/>
</dbReference>
<feature type="compositionally biased region" description="Basic and acidic residues" evidence="13">
    <location>
        <begin position="376"/>
        <end position="386"/>
    </location>
</feature>
<accession>A0ABQ8YY23</accession>
<dbReference type="PANTHER" id="PTHR45861:SF1">
    <property type="entry name" value="DNA POLYMERASE ALPHA CATALYTIC SUBUNIT"/>
    <property type="match status" value="1"/>
</dbReference>
<dbReference type="Pfam" id="PF00136">
    <property type="entry name" value="DNA_pol_B"/>
    <property type="match status" value="1"/>
</dbReference>
<feature type="compositionally biased region" description="Basic residues" evidence="13">
    <location>
        <begin position="20"/>
        <end position="36"/>
    </location>
</feature>
<evidence type="ECO:0000259" key="16">
    <source>
        <dbReference type="Pfam" id="PF08996"/>
    </source>
</evidence>
<feature type="region of interest" description="Disordered" evidence="13">
    <location>
        <begin position="267"/>
        <end position="296"/>
    </location>
</feature>
<feature type="compositionally biased region" description="Basic and acidic residues" evidence="13">
    <location>
        <begin position="180"/>
        <end position="207"/>
    </location>
</feature>
<dbReference type="Gene3D" id="1.10.287.690">
    <property type="entry name" value="Helix hairpin bin"/>
    <property type="match status" value="1"/>
</dbReference>
<keyword evidence="6" id="KW-0479">Metal-binding</keyword>
<dbReference type="NCBIfam" id="TIGR00592">
    <property type="entry name" value="pol2"/>
    <property type="match status" value="1"/>
</dbReference>
<evidence type="ECO:0000259" key="14">
    <source>
        <dbReference type="Pfam" id="PF00136"/>
    </source>
</evidence>
<dbReference type="Gene3D" id="1.10.3200.20">
    <property type="entry name" value="DNA Polymerase alpha, zinc finger"/>
    <property type="match status" value="1"/>
</dbReference>
<dbReference type="Gene3D" id="6.10.10.100">
    <property type="match status" value="1"/>
</dbReference>
<name>A0ABQ8YY23_9EUKA</name>
<feature type="region of interest" description="Disordered" evidence="13">
    <location>
        <begin position="111"/>
        <end position="142"/>
    </location>
</feature>
<dbReference type="Gene3D" id="1.10.132.60">
    <property type="entry name" value="DNA polymerase family B, C-terminal domain"/>
    <property type="match status" value="1"/>
</dbReference>
<feature type="compositionally biased region" description="Basic residues" evidence="13">
    <location>
        <begin position="224"/>
        <end position="237"/>
    </location>
</feature>
<dbReference type="SUPFAM" id="SSF56672">
    <property type="entry name" value="DNA/RNA polymerases"/>
    <property type="match status" value="1"/>
</dbReference>
<dbReference type="InterPro" id="IPR042087">
    <property type="entry name" value="DNA_pol_B_thumb"/>
</dbReference>
<dbReference type="InterPro" id="IPR038256">
    <property type="entry name" value="Pol_alpha_znc_sf"/>
</dbReference>
<dbReference type="InterPro" id="IPR043502">
    <property type="entry name" value="DNA/RNA_pol_sf"/>
</dbReference>
<feature type="compositionally biased region" description="Polar residues" evidence="13">
    <location>
        <begin position="208"/>
        <end position="223"/>
    </location>
</feature>
<dbReference type="InterPro" id="IPR006133">
    <property type="entry name" value="DNA-dir_DNA_pol_B_exonuc"/>
</dbReference>
<keyword evidence="5 12" id="KW-0235">DNA replication</keyword>
<feature type="region of interest" description="Disordered" evidence="13">
    <location>
        <begin position="376"/>
        <end position="407"/>
    </location>
</feature>
<feature type="compositionally biased region" description="Basic and acidic residues" evidence="13">
    <location>
        <begin position="41"/>
        <end position="56"/>
    </location>
</feature>
<feature type="compositionally biased region" description="Basic residues" evidence="13">
    <location>
        <begin position="75"/>
        <end position="91"/>
    </location>
</feature>
<feature type="domain" description="DNA-directed DNA polymerase family B exonuclease" evidence="15">
    <location>
        <begin position="594"/>
        <end position="839"/>
    </location>
</feature>
<evidence type="ECO:0000256" key="7">
    <source>
        <dbReference type="ARBA" id="ARBA00022771"/>
    </source>
</evidence>
<dbReference type="EMBL" id="JAOAOG010000098">
    <property type="protein sequence ID" value="KAJ6249385.1"/>
    <property type="molecule type" value="Genomic_DNA"/>
</dbReference>
<evidence type="ECO:0000256" key="4">
    <source>
        <dbReference type="ARBA" id="ARBA00022695"/>
    </source>
</evidence>
<keyword evidence="10 12" id="KW-0238">DNA-binding</keyword>
<keyword evidence="7" id="KW-0863">Zinc-finger</keyword>
<reference evidence="17" key="1">
    <citation type="submission" date="2022-08" db="EMBL/GenBank/DDBJ databases">
        <title>Novel sulfate-reducing endosymbionts in the free-living metamonad Anaeramoeba.</title>
        <authorList>
            <person name="Jerlstrom-Hultqvist J."/>
            <person name="Cepicka I."/>
            <person name="Gallot-Lavallee L."/>
            <person name="Salas-Leiva D."/>
            <person name="Curtis B.A."/>
            <person name="Zahonova K."/>
            <person name="Pipaliya S."/>
            <person name="Dacks J."/>
            <person name="Roger A.J."/>
        </authorList>
    </citation>
    <scope>NUCLEOTIDE SEQUENCE</scope>
    <source>
        <strain evidence="17">Schooner1</strain>
    </source>
</reference>
<dbReference type="SUPFAM" id="SSF53098">
    <property type="entry name" value="Ribonuclease H-like"/>
    <property type="match status" value="1"/>
</dbReference>
<dbReference type="CDD" id="cd05532">
    <property type="entry name" value="POLBc_alpha"/>
    <property type="match status" value="1"/>
</dbReference>
<feature type="domain" description="DNA-directed DNA polymerase family B multifunctional" evidence="14">
    <location>
        <begin position="904"/>
        <end position="1360"/>
    </location>
</feature>